<dbReference type="RefSeq" id="WP_188720835.1">
    <property type="nucleotide sequence ID" value="NZ_BMIF01000005.1"/>
</dbReference>
<protein>
    <recommendedName>
        <fullName evidence="4">Peptidase M50</fullName>
    </recommendedName>
</protein>
<feature type="transmembrane region" description="Helical" evidence="1">
    <location>
        <begin position="172"/>
        <end position="193"/>
    </location>
</feature>
<feature type="transmembrane region" description="Helical" evidence="1">
    <location>
        <begin position="53"/>
        <end position="72"/>
    </location>
</feature>
<feature type="transmembrane region" description="Helical" evidence="1">
    <location>
        <begin position="138"/>
        <end position="160"/>
    </location>
</feature>
<dbReference type="PANTHER" id="PTHR35864">
    <property type="entry name" value="ZINC METALLOPROTEASE MJ0611-RELATED"/>
    <property type="match status" value="1"/>
</dbReference>
<comment type="caution">
    <text evidence="2">The sequence shown here is derived from an EMBL/GenBank/DDBJ whole genome shotgun (WGS) entry which is preliminary data.</text>
</comment>
<dbReference type="PANTHER" id="PTHR35864:SF1">
    <property type="entry name" value="ZINC METALLOPROTEASE YWHC-RELATED"/>
    <property type="match status" value="1"/>
</dbReference>
<sequence>MNLLQDLTIGTFVSRLIAMLMFSGVLGGLLAVVARLLGDRRPEYTGRLTANPFAHVAVPGALLAAIFGMGWIRTMRFDPAQNRWGKAGVLVVALAGLVLTLATVPLVDVLRRIAVDVLPPTGAYAVVSTLIQYQQVTVASAVLNLLPLPGLVCGAIWPAFRPDREKRILRQEPILLGILAAAIVAGFVANPAAKLLPYFSGLA</sequence>
<evidence type="ECO:0008006" key="4">
    <source>
        <dbReference type="Google" id="ProtNLM"/>
    </source>
</evidence>
<dbReference type="EMBL" id="BMIF01000005">
    <property type="protein sequence ID" value="GGA65484.1"/>
    <property type="molecule type" value="Genomic_DNA"/>
</dbReference>
<feature type="transmembrane region" description="Helical" evidence="1">
    <location>
        <begin position="12"/>
        <end position="33"/>
    </location>
</feature>
<reference evidence="2" key="2">
    <citation type="submission" date="2020-09" db="EMBL/GenBank/DDBJ databases">
        <authorList>
            <person name="Sun Q."/>
            <person name="Zhou Y."/>
        </authorList>
    </citation>
    <scope>NUCLEOTIDE SEQUENCE</scope>
    <source>
        <strain evidence="2">CGMCC 1.15320</strain>
    </source>
</reference>
<dbReference type="AlphaFoldDB" id="A0A916RTG1"/>
<reference evidence="2" key="1">
    <citation type="journal article" date="2014" name="Int. J. Syst. Evol. Microbiol.">
        <title>Complete genome sequence of Corynebacterium casei LMG S-19264T (=DSM 44701T), isolated from a smear-ripened cheese.</title>
        <authorList>
            <consortium name="US DOE Joint Genome Institute (JGI-PGF)"/>
            <person name="Walter F."/>
            <person name="Albersmeier A."/>
            <person name="Kalinowski J."/>
            <person name="Ruckert C."/>
        </authorList>
    </citation>
    <scope>NUCLEOTIDE SEQUENCE</scope>
    <source>
        <strain evidence="2">CGMCC 1.15320</strain>
    </source>
</reference>
<evidence type="ECO:0000256" key="1">
    <source>
        <dbReference type="SAM" id="Phobius"/>
    </source>
</evidence>
<dbReference type="InterPro" id="IPR052348">
    <property type="entry name" value="Metallopeptidase_M50B"/>
</dbReference>
<proteinExistence type="predicted"/>
<gene>
    <name evidence="2" type="ORF">GCM10011385_19140</name>
</gene>
<evidence type="ECO:0000313" key="3">
    <source>
        <dbReference type="Proteomes" id="UP000636264"/>
    </source>
</evidence>
<keyword evidence="3" id="KW-1185">Reference proteome</keyword>
<keyword evidence="1" id="KW-0472">Membrane</keyword>
<organism evidence="2 3">
    <name type="scientific">Nitratireductor aestuarii</name>
    <dbReference type="NCBI Taxonomy" id="1735103"/>
    <lineage>
        <taxon>Bacteria</taxon>
        <taxon>Pseudomonadati</taxon>
        <taxon>Pseudomonadota</taxon>
        <taxon>Alphaproteobacteria</taxon>
        <taxon>Hyphomicrobiales</taxon>
        <taxon>Phyllobacteriaceae</taxon>
        <taxon>Nitratireductor</taxon>
    </lineage>
</organism>
<dbReference type="Proteomes" id="UP000636264">
    <property type="component" value="Unassembled WGS sequence"/>
</dbReference>
<accession>A0A916RTG1</accession>
<keyword evidence="1" id="KW-1133">Transmembrane helix</keyword>
<feature type="transmembrane region" description="Helical" evidence="1">
    <location>
        <begin position="84"/>
        <end position="107"/>
    </location>
</feature>
<name>A0A916RTG1_9HYPH</name>
<evidence type="ECO:0000313" key="2">
    <source>
        <dbReference type="EMBL" id="GGA65484.1"/>
    </source>
</evidence>
<keyword evidence="1" id="KW-0812">Transmembrane</keyword>